<gene>
    <name evidence="1" type="ORF">NQD80_25650</name>
</gene>
<accession>A0ABD5C6Z9</accession>
<evidence type="ECO:0000313" key="2">
    <source>
        <dbReference type="Proteomes" id="UP001247581"/>
    </source>
</evidence>
<evidence type="ECO:0000313" key="1">
    <source>
        <dbReference type="EMBL" id="MDR6049086.1"/>
    </source>
</evidence>
<evidence type="ECO:0008006" key="3">
    <source>
        <dbReference type="Google" id="ProtNLM"/>
    </source>
</evidence>
<dbReference type="EMBL" id="JANIDP010000144">
    <property type="protein sequence ID" value="MDR6049086.1"/>
    <property type="molecule type" value="Genomic_DNA"/>
</dbReference>
<organism evidence="1 2">
    <name type="scientific">Escherichia coli</name>
    <dbReference type="NCBI Taxonomy" id="562"/>
    <lineage>
        <taxon>Bacteria</taxon>
        <taxon>Pseudomonadati</taxon>
        <taxon>Pseudomonadota</taxon>
        <taxon>Gammaproteobacteria</taxon>
        <taxon>Enterobacterales</taxon>
        <taxon>Enterobacteriaceae</taxon>
        <taxon>Escherichia</taxon>
    </lineage>
</organism>
<sequence length="83" mass="9745">MRKHKGDVTYYLEKEGDSYRLIKKVKARTNVTNGNKTTKITYYDCLLTEHELLNLDFTLNGLRADDETAIKTLIMEFKQNENK</sequence>
<reference evidence="1 2" key="1">
    <citation type="submission" date="2022-07" db="EMBL/GenBank/DDBJ databases">
        <title>The wastewater resistome of Residential Aged Care Facilities indicates a role of antimicrobial stewardship in reducing resistance.</title>
        <authorList>
            <person name="Sapula S."/>
            <person name="Hart B.J."/>
            <person name="Henrietta V."/>
            <person name="Amsalu A."/>
            <person name="Jon W."/>
            <person name="Siderius N."/>
            <person name="Nguyen L."/>
            <person name="Turnidge J."/>
            <person name="Gerber C."/>
        </authorList>
    </citation>
    <scope>NUCLEOTIDE SEQUENCE [LARGE SCALE GENOMIC DNA]</scope>
    <source>
        <strain evidence="1 2">ECA685</strain>
    </source>
</reference>
<dbReference type="RefSeq" id="WP_309801927.1">
    <property type="nucleotide sequence ID" value="NZ_JANICW010000127.1"/>
</dbReference>
<protein>
    <recommendedName>
        <fullName evidence="3">Phage protein</fullName>
    </recommendedName>
</protein>
<comment type="caution">
    <text evidence="1">The sequence shown here is derived from an EMBL/GenBank/DDBJ whole genome shotgun (WGS) entry which is preliminary data.</text>
</comment>
<proteinExistence type="predicted"/>
<dbReference type="Proteomes" id="UP001247581">
    <property type="component" value="Unassembled WGS sequence"/>
</dbReference>
<dbReference type="AlphaFoldDB" id="A0ABD5C6Z9"/>
<name>A0ABD5C6Z9_ECOLX</name>